<feature type="region of interest" description="Disordered" evidence="1">
    <location>
        <begin position="51"/>
        <end position="102"/>
    </location>
</feature>
<protein>
    <submittedName>
        <fullName evidence="2">Uncharacterized protein</fullName>
    </submittedName>
</protein>
<sequence length="102" mass="10014">MAPPARAAPARLRGRAPVRVTVARVVPAAGAAVRAPDGPAAAGTAPVSAALRPGVRGGHRGLRLLDSPRRAGPSRRPCPARPAPGETGGGAAADALVSVHSE</sequence>
<reference evidence="2" key="2">
    <citation type="submission" date="2020-09" db="EMBL/GenBank/DDBJ databases">
        <authorList>
            <person name="Sun Q."/>
            <person name="Ohkuma M."/>
        </authorList>
    </citation>
    <scope>NUCLEOTIDE SEQUENCE</scope>
    <source>
        <strain evidence="2">JCM 4956</strain>
    </source>
</reference>
<organism evidence="2 3">
    <name type="scientific">Streptomyces fructofermentans</name>
    <dbReference type="NCBI Taxonomy" id="152141"/>
    <lineage>
        <taxon>Bacteria</taxon>
        <taxon>Bacillati</taxon>
        <taxon>Actinomycetota</taxon>
        <taxon>Actinomycetes</taxon>
        <taxon>Kitasatosporales</taxon>
        <taxon>Streptomycetaceae</taxon>
        <taxon>Streptomyces</taxon>
    </lineage>
</organism>
<dbReference type="Proteomes" id="UP000645555">
    <property type="component" value="Unassembled WGS sequence"/>
</dbReference>
<evidence type="ECO:0000313" key="3">
    <source>
        <dbReference type="Proteomes" id="UP000645555"/>
    </source>
</evidence>
<accession>A0A918KPN3</accession>
<dbReference type="AlphaFoldDB" id="A0A918KPN3"/>
<proteinExistence type="predicted"/>
<comment type="caution">
    <text evidence="2">The sequence shown here is derived from an EMBL/GenBank/DDBJ whole genome shotgun (WGS) entry which is preliminary data.</text>
</comment>
<evidence type="ECO:0000313" key="2">
    <source>
        <dbReference type="EMBL" id="GGX68515.1"/>
    </source>
</evidence>
<evidence type="ECO:0000256" key="1">
    <source>
        <dbReference type="SAM" id="MobiDB-lite"/>
    </source>
</evidence>
<dbReference type="EMBL" id="BMWD01000013">
    <property type="protein sequence ID" value="GGX68515.1"/>
    <property type="molecule type" value="Genomic_DNA"/>
</dbReference>
<gene>
    <name evidence="2" type="ORF">GCM10010515_40230</name>
</gene>
<name>A0A918KPN3_9ACTN</name>
<keyword evidence="3" id="KW-1185">Reference proteome</keyword>
<reference evidence="2" key="1">
    <citation type="journal article" date="2014" name="Int. J. Syst. Evol. Microbiol.">
        <title>Complete genome sequence of Corynebacterium casei LMG S-19264T (=DSM 44701T), isolated from a smear-ripened cheese.</title>
        <authorList>
            <consortium name="US DOE Joint Genome Institute (JGI-PGF)"/>
            <person name="Walter F."/>
            <person name="Albersmeier A."/>
            <person name="Kalinowski J."/>
            <person name="Ruckert C."/>
        </authorList>
    </citation>
    <scope>NUCLEOTIDE SEQUENCE</scope>
    <source>
        <strain evidence="2">JCM 4956</strain>
    </source>
</reference>